<comment type="caution">
    <text evidence="1">The sequence shown here is derived from an EMBL/GenBank/DDBJ whole genome shotgun (WGS) entry which is preliminary data.</text>
</comment>
<keyword evidence="2" id="KW-1185">Reference proteome</keyword>
<protein>
    <submittedName>
        <fullName evidence="1">Uncharacterized protein</fullName>
    </submittedName>
</protein>
<accession>A0A162MDE2</accession>
<organism evidence="1 2">
    <name type="scientific">Niveomyces insectorum RCEF 264</name>
    <dbReference type="NCBI Taxonomy" id="1081102"/>
    <lineage>
        <taxon>Eukaryota</taxon>
        <taxon>Fungi</taxon>
        <taxon>Dikarya</taxon>
        <taxon>Ascomycota</taxon>
        <taxon>Pezizomycotina</taxon>
        <taxon>Sordariomycetes</taxon>
        <taxon>Hypocreomycetidae</taxon>
        <taxon>Hypocreales</taxon>
        <taxon>Cordycipitaceae</taxon>
        <taxon>Niveomyces</taxon>
    </lineage>
</organism>
<dbReference type="EMBL" id="AZHD01000023">
    <property type="protein sequence ID" value="OAA54580.1"/>
    <property type="molecule type" value="Genomic_DNA"/>
</dbReference>
<evidence type="ECO:0000313" key="1">
    <source>
        <dbReference type="EMBL" id="OAA54580.1"/>
    </source>
</evidence>
<gene>
    <name evidence="1" type="ORF">SPI_08826</name>
</gene>
<evidence type="ECO:0000313" key="2">
    <source>
        <dbReference type="Proteomes" id="UP000076874"/>
    </source>
</evidence>
<dbReference type="AlphaFoldDB" id="A0A162MDE2"/>
<dbReference type="Proteomes" id="UP000076874">
    <property type="component" value="Unassembled WGS sequence"/>
</dbReference>
<reference evidence="1 2" key="1">
    <citation type="journal article" date="2016" name="Genome Biol. Evol.">
        <title>Divergent and convergent evolution of fungal pathogenicity.</title>
        <authorList>
            <person name="Shang Y."/>
            <person name="Xiao G."/>
            <person name="Zheng P."/>
            <person name="Cen K."/>
            <person name="Zhan S."/>
            <person name="Wang C."/>
        </authorList>
    </citation>
    <scope>NUCLEOTIDE SEQUENCE [LARGE SCALE GENOMIC DNA]</scope>
    <source>
        <strain evidence="1 2">RCEF 264</strain>
    </source>
</reference>
<proteinExistence type="predicted"/>
<sequence>MAPNTSWDARSGSSGCPRVPMYEREIEFYPAAMPEGDNALFTLPRMVASKVPDRRGVLHYTAMLACTIVTGDYYADPGRFCLDAEAGLPTSTSFDSVPTCSRYYFCLSSFGTAHYPVVPTLDVWAARRAARGQPLTG</sequence>
<name>A0A162MDE2_9HYPO</name>